<evidence type="ECO:0000256" key="2">
    <source>
        <dbReference type="SAM" id="Phobius"/>
    </source>
</evidence>
<comment type="caution">
    <text evidence="3">The sequence shown here is derived from an EMBL/GenBank/DDBJ whole genome shotgun (WGS) entry which is preliminary data.</text>
</comment>
<dbReference type="Proteomes" id="UP000550501">
    <property type="component" value="Unassembled WGS sequence"/>
</dbReference>
<protein>
    <recommendedName>
        <fullName evidence="5">DUF4233 domain-containing protein</fullName>
    </recommendedName>
</protein>
<keyword evidence="2" id="KW-1133">Transmembrane helix</keyword>
<dbReference type="Pfam" id="PF14017">
    <property type="entry name" value="DUF4233"/>
    <property type="match status" value="1"/>
</dbReference>
<feature type="transmembrane region" description="Helical" evidence="2">
    <location>
        <begin position="112"/>
        <end position="129"/>
    </location>
</feature>
<evidence type="ECO:0000313" key="4">
    <source>
        <dbReference type="Proteomes" id="UP000550501"/>
    </source>
</evidence>
<reference evidence="3 4" key="1">
    <citation type="submission" date="2020-08" db="EMBL/GenBank/DDBJ databases">
        <title>The Agave Microbiome: Exploring the role of microbial communities in plant adaptations to desert environments.</title>
        <authorList>
            <person name="Partida-Martinez L.P."/>
        </authorList>
    </citation>
    <scope>NUCLEOTIDE SEQUENCE [LARGE SCALE GENOMIC DNA]</scope>
    <source>
        <strain evidence="3 4">AT2.18</strain>
    </source>
</reference>
<feature type="transmembrane region" description="Helical" evidence="2">
    <location>
        <begin position="62"/>
        <end position="81"/>
    </location>
</feature>
<dbReference type="InterPro" id="IPR025327">
    <property type="entry name" value="DUF4233"/>
</dbReference>
<sequence>MSDDAVPGAPGPDTPGSGAPGPGATPPDPWKSFRGVMAGTLILEAIVVLLALPVVGAVGPGLTGFSVGYVVGVAVLLVLMAGIQGRPWAIWANLGIQLLLVAGWVVYPGVGFIGLLFVVVWLLIVYLRAEVLRRQKRGLLPGQRPAGD</sequence>
<keyword evidence="2" id="KW-0812">Transmembrane</keyword>
<name>A0A839Q863_MYCIR</name>
<dbReference type="EMBL" id="JACHVU010000009">
    <property type="protein sequence ID" value="MBB2992398.1"/>
    <property type="molecule type" value="Genomic_DNA"/>
</dbReference>
<evidence type="ECO:0000256" key="1">
    <source>
        <dbReference type="SAM" id="MobiDB-lite"/>
    </source>
</evidence>
<keyword evidence="2" id="KW-0472">Membrane</keyword>
<gene>
    <name evidence="3" type="ORF">FHR72_003897</name>
</gene>
<feature type="transmembrane region" description="Helical" evidence="2">
    <location>
        <begin position="36"/>
        <end position="56"/>
    </location>
</feature>
<dbReference type="AlphaFoldDB" id="A0A839Q863"/>
<feature type="region of interest" description="Disordered" evidence="1">
    <location>
        <begin position="1"/>
        <end position="25"/>
    </location>
</feature>
<evidence type="ECO:0008006" key="5">
    <source>
        <dbReference type="Google" id="ProtNLM"/>
    </source>
</evidence>
<organism evidence="3 4">
    <name type="scientific">Mycolicibacterium iranicum</name>
    <name type="common">Mycobacterium iranicum</name>
    <dbReference type="NCBI Taxonomy" id="912594"/>
    <lineage>
        <taxon>Bacteria</taxon>
        <taxon>Bacillati</taxon>
        <taxon>Actinomycetota</taxon>
        <taxon>Actinomycetes</taxon>
        <taxon>Mycobacteriales</taxon>
        <taxon>Mycobacteriaceae</taxon>
        <taxon>Mycolicibacterium</taxon>
    </lineage>
</organism>
<keyword evidence="4" id="KW-1185">Reference proteome</keyword>
<evidence type="ECO:0000313" key="3">
    <source>
        <dbReference type="EMBL" id="MBB2992398.1"/>
    </source>
</evidence>
<proteinExistence type="predicted"/>
<accession>A0A839Q863</accession>